<dbReference type="Proteomes" id="UP001519342">
    <property type="component" value="Unassembled WGS sequence"/>
</dbReference>
<organism evidence="2 3">
    <name type="scientific">Sedimentibacter acidaminivorans</name>
    <dbReference type="NCBI Taxonomy" id="913099"/>
    <lineage>
        <taxon>Bacteria</taxon>
        <taxon>Bacillati</taxon>
        <taxon>Bacillota</taxon>
        <taxon>Tissierellia</taxon>
        <taxon>Sedimentibacter</taxon>
    </lineage>
</organism>
<keyword evidence="3" id="KW-1185">Reference proteome</keyword>
<evidence type="ECO:0000256" key="1">
    <source>
        <dbReference type="SAM" id="Coils"/>
    </source>
</evidence>
<dbReference type="RefSeq" id="WP_209511584.1">
    <property type="nucleotide sequence ID" value="NZ_JAGGKS010000004.1"/>
</dbReference>
<accession>A0ABS4GEQ8</accession>
<gene>
    <name evidence="2" type="ORF">J2Z76_001706</name>
</gene>
<evidence type="ECO:0000313" key="3">
    <source>
        <dbReference type="Proteomes" id="UP001519342"/>
    </source>
</evidence>
<protein>
    <submittedName>
        <fullName evidence="2">Uncharacterized protein</fullName>
    </submittedName>
</protein>
<proteinExistence type="predicted"/>
<dbReference type="EMBL" id="JAGGKS010000004">
    <property type="protein sequence ID" value="MBP1925845.1"/>
    <property type="molecule type" value="Genomic_DNA"/>
</dbReference>
<comment type="caution">
    <text evidence="2">The sequence shown here is derived from an EMBL/GenBank/DDBJ whole genome shotgun (WGS) entry which is preliminary data.</text>
</comment>
<feature type="coiled-coil region" evidence="1">
    <location>
        <begin position="28"/>
        <end position="92"/>
    </location>
</feature>
<keyword evidence="1" id="KW-0175">Coiled coil</keyword>
<sequence length="177" mass="21127">MSKQKLTDEQILLAEENQIESKKFFQEVEKIENVKKQLLKKKVTANQEIEKLKIQLAELDKEYLFETDSAKIKELAEKKKSIRYEIEEYESIKATKYNPIIKDMLKGIEQHRDNASKENDMFHTSRIALEKQYREEWDSYNKAMQEKLDNLDSLQYSHMFNQAYAKYTGIQSDKGDW</sequence>
<name>A0ABS4GEQ8_9FIRM</name>
<evidence type="ECO:0000313" key="2">
    <source>
        <dbReference type="EMBL" id="MBP1925845.1"/>
    </source>
</evidence>
<reference evidence="2 3" key="1">
    <citation type="submission" date="2021-03" db="EMBL/GenBank/DDBJ databases">
        <title>Genomic Encyclopedia of Type Strains, Phase IV (KMG-IV): sequencing the most valuable type-strain genomes for metagenomic binning, comparative biology and taxonomic classification.</title>
        <authorList>
            <person name="Goeker M."/>
        </authorList>
    </citation>
    <scope>NUCLEOTIDE SEQUENCE [LARGE SCALE GENOMIC DNA]</scope>
    <source>
        <strain evidence="2 3">DSM 24004</strain>
    </source>
</reference>